<dbReference type="RefSeq" id="XP_022252652.1">
    <property type="nucleotide sequence ID" value="XM_022396944.1"/>
</dbReference>
<dbReference type="RefSeq" id="XP_022252651.1">
    <property type="nucleotide sequence ID" value="XM_022396943.1"/>
</dbReference>
<evidence type="ECO:0000313" key="2">
    <source>
        <dbReference type="Proteomes" id="UP000694941"/>
    </source>
</evidence>
<evidence type="ECO:0000313" key="3">
    <source>
        <dbReference type="RefSeq" id="XP_022252651.1"/>
    </source>
</evidence>
<accession>A0ABM1T9U6</accession>
<evidence type="ECO:0000313" key="4">
    <source>
        <dbReference type="RefSeq" id="XP_022252652.1"/>
    </source>
</evidence>
<evidence type="ECO:0000313" key="5">
    <source>
        <dbReference type="RefSeq" id="XP_022252654.1"/>
    </source>
</evidence>
<protein>
    <submittedName>
        <fullName evidence="3 4">Uncharacterized protein LOC111088070</fullName>
    </submittedName>
</protein>
<feature type="compositionally biased region" description="Polar residues" evidence="1">
    <location>
        <begin position="148"/>
        <end position="157"/>
    </location>
</feature>
<organism evidence="2 4">
    <name type="scientific">Limulus polyphemus</name>
    <name type="common">Atlantic horseshoe crab</name>
    <dbReference type="NCBI Taxonomy" id="6850"/>
    <lineage>
        <taxon>Eukaryota</taxon>
        <taxon>Metazoa</taxon>
        <taxon>Ecdysozoa</taxon>
        <taxon>Arthropoda</taxon>
        <taxon>Chelicerata</taxon>
        <taxon>Merostomata</taxon>
        <taxon>Xiphosura</taxon>
        <taxon>Limulidae</taxon>
        <taxon>Limulus</taxon>
    </lineage>
</organism>
<proteinExistence type="predicted"/>
<dbReference type="GeneID" id="111088070"/>
<gene>
    <name evidence="3 4 5" type="primary">LOC111088070</name>
</gene>
<sequence length="157" mass="17603">MVQFLSRYYRTTSASGGLSWTGKKGQRFTVTRLKMKQRCIKDMSVGESSPIPLKPTLARTVSAKRRHQWLARPRTPQKTTSVLSSLWSSGKSRQGVWSRAAELTDDSDVEEVEELMPYDQSQSEQSSSSTGESSSDRLQSFSSLEDYCSSSDMKQSV</sequence>
<dbReference type="Proteomes" id="UP000694941">
    <property type="component" value="Unplaced"/>
</dbReference>
<name>A0ABM1T9U6_LIMPO</name>
<feature type="compositionally biased region" description="Low complexity" evidence="1">
    <location>
        <begin position="78"/>
        <end position="92"/>
    </location>
</feature>
<reference evidence="3 4" key="1">
    <citation type="submission" date="2025-05" db="UniProtKB">
        <authorList>
            <consortium name="RefSeq"/>
        </authorList>
    </citation>
    <scope>IDENTIFICATION</scope>
    <source>
        <tissue evidence="3 4">Muscle</tissue>
    </source>
</reference>
<keyword evidence="2" id="KW-1185">Reference proteome</keyword>
<dbReference type="RefSeq" id="XP_022252654.1">
    <property type="nucleotide sequence ID" value="XM_022396946.1"/>
</dbReference>
<evidence type="ECO:0000256" key="1">
    <source>
        <dbReference type="SAM" id="MobiDB-lite"/>
    </source>
</evidence>
<feature type="compositionally biased region" description="Acidic residues" evidence="1">
    <location>
        <begin position="103"/>
        <end position="116"/>
    </location>
</feature>
<feature type="region of interest" description="Disordered" evidence="1">
    <location>
        <begin position="64"/>
        <end position="157"/>
    </location>
</feature>
<feature type="compositionally biased region" description="Low complexity" evidence="1">
    <location>
        <begin position="120"/>
        <end position="143"/>
    </location>
</feature>